<keyword evidence="6" id="KW-1133">Transmembrane helix</keyword>
<keyword evidence="4" id="KW-0812">Transmembrane</keyword>
<dbReference type="GO" id="GO:0007007">
    <property type="term" value="P:inner mitochondrial membrane organization"/>
    <property type="evidence" value="ECO:0007669"/>
    <property type="project" value="TreeGrafter"/>
</dbReference>
<dbReference type="InterPro" id="IPR026120">
    <property type="entry name" value="TMEM11"/>
</dbReference>
<evidence type="ECO:0000256" key="6">
    <source>
        <dbReference type="ARBA" id="ARBA00022989"/>
    </source>
</evidence>
<dbReference type="OMA" id="IFDGAHE"/>
<evidence type="ECO:0000313" key="10">
    <source>
        <dbReference type="Proteomes" id="UP001142055"/>
    </source>
</evidence>
<keyword evidence="10" id="KW-1185">Reference proteome</keyword>
<comment type="similarity">
    <text evidence="3">Belongs to the TMEM11 family.</text>
</comment>
<accession>A0A9Q0M4C0</accession>
<evidence type="ECO:0000256" key="1">
    <source>
        <dbReference type="ARBA" id="ARBA00002812"/>
    </source>
</evidence>
<evidence type="ECO:0000256" key="5">
    <source>
        <dbReference type="ARBA" id="ARBA00022792"/>
    </source>
</evidence>
<dbReference type="EMBL" id="JAPWDV010000002">
    <property type="protein sequence ID" value="KAJ6219813.1"/>
    <property type="molecule type" value="Genomic_DNA"/>
</dbReference>
<keyword evidence="7" id="KW-0496">Mitochondrion</keyword>
<comment type="caution">
    <text evidence="9">The sequence shown here is derived from an EMBL/GenBank/DDBJ whole genome shotgun (WGS) entry which is preliminary data.</text>
</comment>
<evidence type="ECO:0000256" key="8">
    <source>
        <dbReference type="ARBA" id="ARBA00023136"/>
    </source>
</evidence>
<gene>
    <name evidence="9" type="ORF">RDWZM_005625</name>
</gene>
<reference evidence="9" key="1">
    <citation type="submission" date="2022-12" db="EMBL/GenBank/DDBJ databases">
        <title>Genome assemblies of Blomia tropicalis.</title>
        <authorList>
            <person name="Cui Y."/>
        </authorList>
    </citation>
    <scope>NUCLEOTIDE SEQUENCE</scope>
    <source>
        <tissue evidence="9">Adult mites</tissue>
    </source>
</reference>
<dbReference type="PANTHER" id="PTHR15099:SF2">
    <property type="entry name" value="TRANSMEMBRANE PROTEIN 11, MITOCHONDRIAL"/>
    <property type="match status" value="1"/>
</dbReference>
<name>A0A9Q0M4C0_BLOTA</name>
<evidence type="ECO:0000256" key="7">
    <source>
        <dbReference type="ARBA" id="ARBA00023128"/>
    </source>
</evidence>
<dbReference type="OrthoDB" id="9970856at2759"/>
<protein>
    <submittedName>
        <fullName evidence="9">Uncharacterized protein</fullName>
    </submittedName>
</protein>
<organism evidence="9 10">
    <name type="scientific">Blomia tropicalis</name>
    <name type="common">Mite</name>
    <dbReference type="NCBI Taxonomy" id="40697"/>
    <lineage>
        <taxon>Eukaryota</taxon>
        <taxon>Metazoa</taxon>
        <taxon>Ecdysozoa</taxon>
        <taxon>Arthropoda</taxon>
        <taxon>Chelicerata</taxon>
        <taxon>Arachnida</taxon>
        <taxon>Acari</taxon>
        <taxon>Acariformes</taxon>
        <taxon>Sarcoptiformes</taxon>
        <taxon>Astigmata</taxon>
        <taxon>Glycyphagoidea</taxon>
        <taxon>Echimyopodidae</taxon>
        <taxon>Blomia</taxon>
    </lineage>
</organism>
<evidence type="ECO:0000313" key="9">
    <source>
        <dbReference type="EMBL" id="KAJ6219813.1"/>
    </source>
</evidence>
<dbReference type="GO" id="GO:0005743">
    <property type="term" value="C:mitochondrial inner membrane"/>
    <property type="evidence" value="ECO:0007669"/>
    <property type="project" value="UniProtKB-SubCell"/>
</dbReference>
<evidence type="ECO:0000256" key="4">
    <source>
        <dbReference type="ARBA" id="ARBA00022692"/>
    </source>
</evidence>
<dbReference type="Proteomes" id="UP001142055">
    <property type="component" value="Chromosome 2"/>
</dbReference>
<comment type="subcellular location">
    <subcellularLocation>
        <location evidence="2">Mitochondrion inner membrane</location>
        <topology evidence="2">Multi-pass membrane protein</topology>
    </subcellularLocation>
</comment>
<dbReference type="AlphaFoldDB" id="A0A9Q0M4C0"/>
<evidence type="ECO:0000256" key="3">
    <source>
        <dbReference type="ARBA" id="ARBA00006060"/>
    </source>
</evidence>
<keyword evidence="8" id="KW-0472">Membrane</keyword>
<sequence length="217" mass="24177">MVDEIPFPEYGSELVIIREIFDGAHELFENELEHALDINCETIVIEPCRLGEETARWIFVGDCLSRTSIITGLGSIMSAYLLPDRPMAQFSLLATSLLTNSIHTLSWQSDTCSAYRVERSPDAWSKLMGNTKQYSDNVSLVTSTDFPQTQGGNGSSIDNNGNGKKMMPVILCRRSNSQIRRSNLLKAAVSLIAFAFSVFRLFKTTLNSSDSIKFTLF</sequence>
<evidence type="ECO:0000256" key="2">
    <source>
        <dbReference type="ARBA" id="ARBA00004448"/>
    </source>
</evidence>
<dbReference type="Pfam" id="PF14972">
    <property type="entry name" value="Mito_morph_reg"/>
    <property type="match status" value="1"/>
</dbReference>
<dbReference type="PANTHER" id="PTHR15099">
    <property type="entry name" value="PROTEIN PM1"/>
    <property type="match status" value="1"/>
</dbReference>
<keyword evidence="5" id="KW-0999">Mitochondrion inner membrane</keyword>
<comment type="function">
    <text evidence="1">Plays a role in mitochondrial morphogenesis.</text>
</comment>
<proteinExistence type="inferred from homology"/>